<evidence type="ECO:0000256" key="2">
    <source>
        <dbReference type="SAM" id="MobiDB-lite"/>
    </source>
</evidence>
<comment type="caution">
    <text evidence="3">The sequence shown here is derived from an EMBL/GenBank/DDBJ whole genome shotgun (WGS) entry which is preliminary data.</text>
</comment>
<organism evidence="3 4">
    <name type="scientific">Mugilogobius chulae</name>
    <name type="common">yellowstripe goby</name>
    <dbReference type="NCBI Taxonomy" id="88201"/>
    <lineage>
        <taxon>Eukaryota</taxon>
        <taxon>Metazoa</taxon>
        <taxon>Chordata</taxon>
        <taxon>Craniata</taxon>
        <taxon>Vertebrata</taxon>
        <taxon>Euteleostomi</taxon>
        <taxon>Actinopterygii</taxon>
        <taxon>Neopterygii</taxon>
        <taxon>Teleostei</taxon>
        <taxon>Neoteleostei</taxon>
        <taxon>Acanthomorphata</taxon>
        <taxon>Gobiaria</taxon>
        <taxon>Gobiiformes</taxon>
        <taxon>Gobioidei</taxon>
        <taxon>Gobiidae</taxon>
        <taxon>Gobionellinae</taxon>
        <taxon>Mugilogobius</taxon>
    </lineage>
</organism>
<dbReference type="AlphaFoldDB" id="A0AAW0N511"/>
<dbReference type="PANTHER" id="PTHR22972:SF5">
    <property type="entry name" value="INACTIVE TYROSINE-PROTEIN KINASE PEAK1"/>
    <property type="match status" value="1"/>
</dbReference>
<proteinExistence type="inferred from homology"/>
<feature type="region of interest" description="Disordered" evidence="2">
    <location>
        <begin position="1"/>
        <end position="41"/>
    </location>
</feature>
<dbReference type="EMBL" id="JBBPFD010000018">
    <property type="protein sequence ID" value="KAK7889663.1"/>
    <property type="molecule type" value="Genomic_DNA"/>
</dbReference>
<evidence type="ECO:0000256" key="1">
    <source>
        <dbReference type="ARBA" id="ARBA00038349"/>
    </source>
</evidence>
<evidence type="ECO:0000313" key="3">
    <source>
        <dbReference type="EMBL" id="KAK7889663.1"/>
    </source>
</evidence>
<keyword evidence="4" id="KW-1185">Reference proteome</keyword>
<protein>
    <recommendedName>
        <fullName evidence="5">PEAK family member 3</fullName>
    </recommendedName>
</protein>
<sequence>MESACSTQTEGQPPALPVKHHRQRSSSHRGSSSSSDCLPLSPGLQPPHYSLNDVFESTDCHAAACPIHQDLVDSVIHPTGIISDGIPPPVPKKRLVRTLSLPAEHISPLGGMSSCLPLRMHPNNFDNPLYMLTPMRDAHFNKEPSANKSSTAPLPPLSQLSFDTSDDHLVNFFINFEDQDSVFQTVQHRHLLFLRDVALNMMGNIVFKEELSQKSPSSYQPQDFLLDEDSEPKTIAGRIYYSAHSPKFPGRSLGLRICSQTDMSTSTCTQPQPAHVNVTHVMAHFQPTSNGRDSCIKTQFVNSSSISGCTAAPSPCGVSNEYANYSGSNLLSTVQHLLWKGYSVDVVRDLPSATLEDFVQESQSMQNKDPVLYDKRVCFLLLQILQGTQHLYKNNTCAPVLIPREILLFKDNSSGLLIDNMVSVLQAVLWGPEASLIKDNGMSTMHSWLVVKRALLVMKLAEKCVDQTALDWEDILCLQYVAFTEPDAMVNEASQLE</sequence>
<evidence type="ECO:0008006" key="5">
    <source>
        <dbReference type="Google" id="ProtNLM"/>
    </source>
</evidence>
<reference evidence="4" key="1">
    <citation type="submission" date="2024-04" db="EMBL/GenBank/DDBJ databases">
        <title>Salinicola lusitanus LLJ914,a marine bacterium isolated from the Okinawa Trough.</title>
        <authorList>
            <person name="Li J."/>
        </authorList>
    </citation>
    <scope>NUCLEOTIDE SEQUENCE [LARGE SCALE GENOMIC DNA]</scope>
</reference>
<comment type="similarity">
    <text evidence="1">Belongs to the protein kinase superfamily.</text>
</comment>
<dbReference type="Proteomes" id="UP001460270">
    <property type="component" value="Unassembled WGS sequence"/>
</dbReference>
<name>A0AAW0N511_9GOBI</name>
<accession>A0AAW0N511</accession>
<gene>
    <name evidence="3" type="ORF">WMY93_025223</name>
</gene>
<feature type="compositionally biased region" description="Polar residues" evidence="2">
    <location>
        <begin position="1"/>
        <end position="11"/>
    </location>
</feature>
<dbReference type="InterPro" id="IPR051511">
    <property type="entry name" value="MitoQC_Scaffold_Kinases"/>
</dbReference>
<dbReference type="PANTHER" id="PTHR22972">
    <property type="entry name" value="SERINE/THREONINE PROTEIN KINASE"/>
    <property type="match status" value="1"/>
</dbReference>
<feature type="compositionally biased region" description="Basic residues" evidence="2">
    <location>
        <begin position="18"/>
        <end position="27"/>
    </location>
</feature>
<dbReference type="GO" id="GO:0004672">
    <property type="term" value="F:protein kinase activity"/>
    <property type="evidence" value="ECO:0007669"/>
    <property type="project" value="TreeGrafter"/>
</dbReference>
<evidence type="ECO:0000313" key="4">
    <source>
        <dbReference type="Proteomes" id="UP001460270"/>
    </source>
</evidence>